<accession>A0A369CIJ3</accession>
<dbReference type="Gene3D" id="3.40.630.30">
    <property type="match status" value="1"/>
</dbReference>
<organism evidence="1 2">
    <name type="scientific">Thioalbus denitrificans</name>
    <dbReference type="NCBI Taxonomy" id="547122"/>
    <lineage>
        <taxon>Bacteria</taxon>
        <taxon>Pseudomonadati</taxon>
        <taxon>Pseudomonadota</taxon>
        <taxon>Gammaproteobacteria</taxon>
        <taxon>Chromatiales</taxon>
        <taxon>Ectothiorhodospiraceae</taxon>
        <taxon>Thioalbus</taxon>
    </lineage>
</organism>
<comment type="caution">
    <text evidence="1">The sequence shown here is derived from an EMBL/GenBank/DDBJ whole genome shotgun (WGS) entry which is preliminary data.</text>
</comment>
<dbReference type="NCBIfam" id="TIGR03694">
    <property type="entry name" value="exosort_acyl"/>
    <property type="match status" value="1"/>
</dbReference>
<dbReference type="EMBL" id="QPJY01000001">
    <property type="protein sequence ID" value="RCX32905.1"/>
    <property type="molecule type" value="Genomic_DNA"/>
</dbReference>
<reference evidence="1 2" key="1">
    <citation type="submission" date="2018-07" db="EMBL/GenBank/DDBJ databases">
        <title>Genomic Encyclopedia of Type Strains, Phase IV (KMG-IV): sequencing the most valuable type-strain genomes for metagenomic binning, comparative biology and taxonomic classification.</title>
        <authorList>
            <person name="Goeker M."/>
        </authorList>
    </citation>
    <scope>NUCLEOTIDE SEQUENCE [LARGE SCALE GENOMIC DNA]</scope>
    <source>
        <strain evidence="1 2">DSM 26407</strain>
    </source>
</reference>
<protein>
    <submittedName>
        <fullName evidence="1">N-acyl amino acid synthase of PEP-CTERM/exosortase system</fullName>
    </submittedName>
</protein>
<dbReference type="SUPFAM" id="SSF55729">
    <property type="entry name" value="Acyl-CoA N-acyltransferases (Nat)"/>
    <property type="match status" value="1"/>
</dbReference>
<dbReference type="OrthoDB" id="582214at2"/>
<dbReference type="InterPro" id="IPR016181">
    <property type="entry name" value="Acyl_CoA_acyltransferase"/>
</dbReference>
<evidence type="ECO:0000313" key="2">
    <source>
        <dbReference type="Proteomes" id="UP000252707"/>
    </source>
</evidence>
<sequence length="243" mass="26711">MLMFRDSHFDGLLADCPDLHTRCHRLRYQVYCVEHAYEPRDQPLAGEEHDAWDSAAVAFLLTHRASGVDVGTVRLVLADSPDGLPFSRAMAGHPLHLPECRGRVAEVSRLAVSKTFRRRVEDTHAPWNHPLERPLQDGAPAHPGPLFGLLRCLYAWCREAGIPGWCAMMEPALARRLAAIGIVGEVLGPVIDHHGRRAPYHFPLAAAEVRLRAQQPALWAYITGAAGPAGAAEAPQGRRRTGV</sequence>
<dbReference type="InterPro" id="IPR022484">
    <property type="entry name" value="PEP-CTERM/exosrtase_acylTfrase"/>
</dbReference>
<dbReference type="Proteomes" id="UP000252707">
    <property type="component" value="Unassembled WGS sequence"/>
</dbReference>
<evidence type="ECO:0000313" key="1">
    <source>
        <dbReference type="EMBL" id="RCX32905.1"/>
    </source>
</evidence>
<gene>
    <name evidence="1" type="ORF">DFQ59_101203</name>
</gene>
<keyword evidence="2" id="KW-1185">Reference proteome</keyword>
<proteinExistence type="predicted"/>
<dbReference type="Pfam" id="PF13444">
    <property type="entry name" value="Acetyltransf_5"/>
    <property type="match status" value="1"/>
</dbReference>
<name>A0A369CIJ3_9GAMM</name>
<dbReference type="AlphaFoldDB" id="A0A369CIJ3"/>
<dbReference type="RefSeq" id="WP_114277803.1">
    <property type="nucleotide sequence ID" value="NZ_QPJY01000001.1"/>
</dbReference>